<dbReference type="EMBL" id="AQRA01000004">
    <property type="protein sequence ID" value="EZH74243.1"/>
    <property type="molecule type" value="Genomic_DNA"/>
</dbReference>
<dbReference type="OrthoDB" id="1150508at2"/>
<keyword evidence="2" id="KW-1185">Reference proteome</keyword>
<dbReference type="Proteomes" id="UP000023541">
    <property type="component" value="Unassembled WGS sequence"/>
</dbReference>
<organism evidence="1 2">
    <name type="scientific">Aquimarina atlantica</name>
    <dbReference type="NCBI Taxonomy" id="1317122"/>
    <lineage>
        <taxon>Bacteria</taxon>
        <taxon>Pseudomonadati</taxon>
        <taxon>Bacteroidota</taxon>
        <taxon>Flavobacteriia</taxon>
        <taxon>Flavobacteriales</taxon>
        <taxon>Flavobacteriaceae</taxon>
        <taxon>Aquimarina</taxon>
    </lineage>
</organism>
<reference evidence="1 2" key="1">
    <citation type="submission" date="2014-04" db="EMBL/GenBank/DDBJ databases">
        <title>Aquimarina sp. 22II-S11-z7 Genome Sequencing.</title>
        <authorList>
            <person name="Lai Q."/>
        </authorList>
    </citation>
    <scope>NUCLEOTIDE SEQUENCE [LARGE SCALE GENOMIC DNA]</scope>
    <source>
        <strain evidence="1 2">22II-S11-z7</strain>
    </source>
</reference>
<evidence type="ECO:0000313" key="1">
    <source>
        <dbReference type="EMBL" id="EZH74243.1"/>
    </source>
</evidence>
<proteinExistence type="predicted"/>
<accession>A0A023BX60</accession>
<name>A0A023BX60_9FLAO</name>
<dbReference type="AlphaFoldDB" id="A0A023BX60"/>
<dbReference type="eggNOG" id="ENOG5031Z76">
    <property type="taxonomic scope" value="Bacteria"/>
</dbReference>
<sequence>MLTSSNLIVLHKEEFIEFLRNTVDICEKNDPVALHIQTKVDPLRKIVARLDDALIYEREKEFTKELEELDRNRDEAVTGLRYGFLMNTYHKNPTVKTAAHLLLDRIDSYGGSIARMNYESESAAIHNLISDLETEHTLKTALQKVELQHWADHLKVTNQKFRELYSNRIEEESKHNKTSFTTIKPEAITVYTQLINRIKAYIELDENNIYDVLQRELTTLAERYQQIITHRKEILQKKQIKQ</sequence>
<dbReference type="InterPro" id="IPR046228">
    <property type="entry name" value="DUF6261"/>
</dbReference>
<dbReference type="RefSeq" id="WP_034241837.1">
    <property type="nucleotide sequence ID" value="NZ_AQRA01000004.1"/>
</dbReference>
<gene>
    <name evidence="1" type="ORF">ATO12_15365</name>
</gene>
<evidence type="ECO:0000313" key="2">
    <source>
        <dbReference type="Proteomes" id="UP000023541"/>
    </source>
</evidence>
<protein>
    <submittedName>
        <fullName evidence="1">Uncharacterized protein</fullName>
    </submittedName>
</protein>
<comment type="caution">
    <text evidence="1">The sequence shown here is derived from an EMBL/GenBank/DDBJ whole genome shotgun (WGS) entry which is preliminary data.</text>
</comment>
<dbReference type="STRING" id="1317122.ATO12_15365"/>
<dbReference type="Pfam" id="PF19775">
    <property type="entry name" value="DUF6261"/>
    <property type="match status" value="1"/>
</dbReference>